<keyword evidence="3" id="KW-0813">Transport</keyword>
<keyword evidence="4" id="KW-1134">Transmembrane beta strand</keyword>
<dbReference type="InterPro" id="IPR051906">
    <property type="entry name" value="TolC-like"/>
</dbReference>
<dbReference type="Pfam" id="PF02321">
    <property type="entry name" value="OEP"/>
    <property type="match status" value="1"/>
</dbReference>
<evidence type="ECO:0008006" key="11">
    <source>
        <dbReference type="Google" id="ProtNLM"/>
    </source>
</evidence>
<evidence type="ECO:0000256" key="6">
    <source>
        <dbReference type="ARBA" id="ARBA00023136"/>
    </source>
</evidence>
<dbReference type="InterPro" id="IPR003423">
    <property type="entry name" value="OMP_efflux"/>
</dbReference>
<protein>
    <recommendedName>
        <fullName evidence="11">Transporter</fullName>
    </recommendedName>
</protein>
<dbReference type="SUPFAM" id="SSF56954">
    <property type="entry name" value="Outer membrane efflux proteins (OEP)"/>
    <property type="match status" value="1"/>
</dbReference>
<comment type="caution">
    <text evidence="9">The sequence shown here is derived from an EMBL/GenBank/DDBJ whole genome shotgun (WGS) entry which is preliminary data.</text>
</comment>
<dbReference type="PANTHER" id="PTHR30026">
    <property type="entry name" value="OUTER MEMBRANE PROTEIN TOLC"/>
    <property type="match status" value="1"/>
</dbReference>
<reference evidence="9 10" key="1">
    <citation type="submission" date="2017-09" db="EMBL/GenBank/DDBJ databases">
        <title>Depth-based differentiation of microbial function through sediment-hosted aquifers and enrichment of novel symbionts in the deep terrestrial subsurface.</title>
        <authorList>
            <person name="Probst A.J."/>
            <person name="Ladd B."/>
            <person name="Jarett J.K."/>
            <person name="Geller-Mcgrath D.E."/>
            <person name="Sieber C.M."/>
            <person name="Emerson J.B."/>
            <person name="Anantharaman K."/>
            <person name="Thomas B.C."/>
            <person name="Malmstrom R."/>
            <person name="Stieglmeier M."/>
            <person name="Klingl A."/>
            <person name="Woyke T."/>
            <person name="Ryan C.M."/>
            <person name="Banfield J.F."/>
        </authorList>
    </citation>
    <scope>NUCLEOTIDE SEQUENCE [LARGE SCALE GENOMIC DNA]</scope>
    <source>
        <strain evidence="9">CG11_big_fil_rev_8_21_14_0_20_45_26</strain>
    </source>
</reference>
<evidence type="ECO:0000256" key="8">
    <source>
        <dbReference type="SAM" id="Coils"/>
    </source>
</evidence>
<evidence type="ECO:0000256" key="1">
    <source>
        <dbReference type="ARBA" id="ARBA00004442"/>
    </source>
</evidence>
<dbReference type="EMBL" id="PCVY01000037">
    <property type="protein sequence ID" value="PIQ86702.1"/>
    <property type="molecule type" value="Genomic_DNA"/>
</dbReference>
<sequence>MRYLFWLFTFFISFLMIHRPINVAQFSLPERPGLLNETITPIQGMLVTVKEVSELAVVENLDVKMARLELAGKAADVMSAKSRFDAEFSADARYDWNKEEQASIVFGNKTITGNVDARLTKKIPLGTEVSLFFNEQRNSTDSAFASLNPNYESHTGIDVRQPLLENFFGFVDRGEVKIAKLALKSFKNETLNKIEASVFKAREAYWQYVRRIELAKLAEQNYQIAKQFLEITQQQFETGLKEEADLYAVEANLRKRTDNLLRAHLDAKLALNELKLQLHHENDFIPEESLTYQPMEVDFDKSMAGALDHRRDYQAELVTLEAQGVQVKMNKSRLWPSLDFVGTFGGNGLDRDQKNAPGKAFSFQEPHYAGAFELRMPLENREARARFQKAESDLGIAQLQLEKLMQQIYIEIENAYKTLNIKGEIVKQAAEIETLEQKKLEAEQAQFKVGRSSSKTIIDYQSDLVEAQIGKINTLTEYQIARDQMLLVQNQLLASLGLTDESAL</sequence>
<evidence type="ECO:0000256" key="3">
    <source>
        <dbReference type="ARBA" id="ARBA00022448"/>
    </source>
</evidence>
<keyword evidence="6" id="KW-0472">Membrane</keyword>
<comment type="subcellular location">
    <subcellularLocation>
        <location evidence="1">Cell outer membrane</location>
    </subcellularLocation>
</comment>
<organism evidence="9 10">
    <name type="scientific">Candidatus Abzuiibacterium crystallinum</name>
    <dbReference type="NCBI Taxonomy" id="1974748"/>
    <lineage>
        <taxon>Bacteria</taxon>
        <taxon>Pseudomonadati</taxon>
        <taxon>Candidatus Omnitrophota</taxon>
        <taxon>Candidatus Abzuiibacterium</taxon>
    </lineage>
</organism>
<keyword evidence="8" id="KW-0175">Coiled coil</keyword>
<evidence type="ECO:0000256" key="2">
    <source>
        <dbReference type="ARBA" id="ARBA00007613"/>
    </source>
</evidence>
<proteinExistence type="inferred from homology"/>
<dbReference type="AlphaFoldDB" id="A0A2H0LQL1"/>
<accession>A0A2H0LQL1</accession>
<dbReference type="Proteomes" id="UP000230859">
    <property type="component" value="Unassembled WGS sequence"/>
</dbReference>
<feature type="coiled-coil region" evidence="8">
    <location>
        <begin position="387"/>
        <end position="445"/>
    </location>
</feature>
<name>A0A2H0LQL1_9BACT</name>
<dbReference type="GO" id="GO:0015288">
    <property type="term" value="F:porin activity"/>
    <property type="evidence" value="ECO:0007669"/>
    <property type="project" value="TreeGrafter"/>
</dbReference>
<keyword evidence="7" id="KW-0998">Cell outer membrane</keyword>
<dbReference type="GO" id="GO:0009279">
    <property type="term" value="C:cell outer membrane"/>
    <property type="evidence" value="ECO:0007669"/>
    <property type="project" value="UniProtKB-SubCell"/>
</dbReference>
<evidence type="ECO:0000313" key="10">
    <source>
        <dbReference type="Proteomes" id="UP000230859"/>
    </source>
</evidence>
<keyword evidence="5" id="KW-0812">Transmembrane</keyword>
<comment type="similarity">
    <text evidence="2">Belongs to the outer membrane factor (OMF) (TC 1.B.17) family.</text>
</comment>
<dbReference type="GO" id="GO:1990281">
    <property type="term" value="C:efflux pump complex"/>
    <property type="evidence" value="ECO:0007669"/>
    <property type="project" value="TreeGrafter"/>
</dbReference>
<evidence type="ECO:0000313" key="9">
    <source>
        <dbReference type="EMBL" id="PIQ86702.1"/>
    </source>
</evidence>
<evidence type="ECO:0000256" key="5">
    <source>
        <dbReference type="ARBA" id="ARBA00022692"/>
    </source>
</evidence>
<dbReference type="Gene3D" id="1.20.1600.10">
    <property type="entry name" value="Outer membrane efflux proteins (OEP)"/>
    <property type="match status" value="1"/>
</dbReference>
<gene>
    <name evidence="9" type="ORF">COV74_03815</name>
</gene>
<evidence type="ECO:0000256" key="7">
    <source>
        <dbReference type="ARBA" id="ARBA00023237"/>
    </source>
</evidence>
<dbReference type="PANTHER" id="PTHR30026:SF20">
    <property type="entry name" value="OUTER MEMBRANE PROTEIN TOLC"/>
    <property type="match status" value="1"/>
</dbReference>
<evidence type="ECO:0000256" key="4">
    <source>
        <dbReference type="ARBA" id="ARBA00022452"/>
    </source>
</evidence>
<dbReference type="GO" id="GO:0015562">
    <property type="term" value="F:efflux transmembrane transporter activity"/>
    <property type="evidence" value="ECO:0007669"/>
    <property type="project" value="InterPro"/>
</dbReference>